<evidence type="ECO:0000313" key="3">
    <source>
        <dbReference type="Proteomes" id="UP001558613"/>
    </source>
</evidence>
<evidence type="ECO:0000256" key="1">
    <source>
        <dbReference type="SAM" id="MobiDB-lite"/>
    </source>
</evidence>
<accession>A0ABR3NFL7</accession>
<dbReference type="Proteomes" id="UP001558613">
    <property type="component" value="Unassembled WGS sequence"/>
</dbReference>
<proteinExistence type="predicted"/>
<name>A0ABR3NFL7_9TELE</name>
<protein>
    <submittedName>
        <fullName evidence="2">Uncharacterized protein</fullName>
    </submittedName>
</protein>
<evidence type="ECO:0000313" key="2">
    <source>
        <dbReference type="EMBL" id="KAL1275470.1"/>
    </source>
</evidence>
<sequence length="186" mass="20811">MSLSPWAKDTQPNGRSQGSPKSAVWEWHTALELSLVAAVHIDMTRAHDTVRYEPTRRKAIKDGAAISDSARFSRFEFNTTAEATHDRIAEITTVAPQPKQFPQRQKTPRWQNVCVLEKTCRHISLLALFPSLFSLLLALCLSGQTGKADSGPERAVLDSQRARQQKNNEAIVAVSKFLTLKPFLEE</sequence>
<gene>
    <name evidence="2" type="ORF">QQF64_035093</name>
</gene>
<organism evidence="2 3">
    <name type="scientific">Cirrhinus molitorella</name>
    <name type="common">mud carp</name>
    <dbReference type="NCBI Taxonomy" id="172907"/>
    <lineage>
        <taxon>Eukaryota</taxon>
        <taxon>Metazoa</taxon>
        <taxon>Chordata</taxon>
        <taxon>Craniata</taxon>
        <taxon>Vertebrata</taxon>
        <taxon>Euteleostomi</taxon>
        <taxon>Actinopterygii</taxon>
        <taxon>Neopterygii</taxon>
        <taxon>Teleostei</taxon>
        <taxon>Ostariophysi</taxon>
        <taxon>Cypriniformes</taxon>
        <taxon>Cyprinidae</taxon>
        <taxon>Labeoninae</taxon>
        <taxon>Labeonini</taxon>
        <taxon>Cirrhinus</taxon>
    </lineage>
</organism>
<dbReference type="EMBL" id="JAYMGO010000004">
    <property type="protein sequence ID" value="KAL1275470.1"/>
    <property type="molecule type" value="Genomic_DNA"/>
</dbReference>
<reference evidence="2 3" key="1">
    <citation type="submission" date="2023-09" db="EMBL/GenBank/DDBJ databases">
        <authorList>
            <person name="Wang M."/>
        </authorList>
    </citation>
    <scope>NUCLEOTIDE SEQUENCE [LARGE SCALE GENOMIC DNA]</scope>
    <source>
        <strain evidence="2">GT-2023</strain>
        <tissue evidence="2">Liver</tissue>
    </source>
</reference>
<keyword evidence="3" id="KW-1185">Reference proteome</keyword>
<comment type="caution">
    <text evidence="2">The sequence shown here is derived from an EMBL/GenBank/DDBJ whole genome shotgun (WGS) entry which is preliminary data.</text>
</comment>
<feature type="compositionally biased region" description="Polar residues" evidence="1">
    <location>
        <begin position="10"/>
        <end position="20"/>
    </location>
</feature>
<feature type="region of interest" description="Disordered" evidence="1">
    <location>
        <begin position="1"/>
        <end position="21"/>
    </location>
</feature>